<gene>
    <name evidence="12" type="ORF">Fmac_015901</name>
</gene>
<evidence type="ECO:0000256" key="6">
    <source>
        <dbReference type="ARBA" id="ARBA00023157"/>
    </source>
</evidence>
<evidence type="ECO:0000256" key="1">
    <source>
        <dbReference type="ARBA" id="ARBA00004609"/>
    </source>
</evidence>
<dbReference type="Proteomes" id="UP001603857">
    <property type="component" value="Unassembled WGS sequence"/>
</dbReference>
<protein>
    <recommendedName>
        <fullName evidence="11">Bifunctional inhibitor/plant lipid transfer protein/seed storage helical domain-containing protein</fullName>
    </recommendedName>
</protein>
<evidence type="ECO:0000256" key="10">
    <source>
        <dbReference type="SAM" id="SignalP"/>
    </source>
</evidence>
<keyword evidence="3" id="KW-1003">Cell membrane</keyword>
<evidence type="ECO:0000256" key="9">
    <source>
        <dbReference type="SAM" id="MobiDB-lite"/>
    </source>
</evidence>
<reference evidence="12 13" key="1">
    <citation type="submission" date="2024-08" db="EMBL/GenBank/DDBJ databases">
        <title>Insights into the chromosomal genome structure of Flemingia macrophylla.</title>
        <authorList>
            <person name="Ding Y."/>
            <person name="Zhao Y."/>
            <person name="Bi W."/>
            <person name="Wu M."/>
            <person name="Zhao G."/>
            <person name="Gong Y."/>
            <person name="Li W."/>
            <person name="Zhang P."/>
        </authorList>
    </citation>
    <scope>NUCLEOTIDE SEQUENCE [LARGE SCALE GENOMIC DNA]</scope>
    <source>
        <strain evidence="12">DYQJB</strain>
        <tissue evidence="12">Leaf</tissue>
    </source>
</reference>
<dbReference type="EMBL" id="JBGMDY010000005">
    <property type="protein sequence ID" value="KAL2334688.1"/>
    <property type="molecule type" value="Genomic_DNA"/>
</dbReference>
<dbReference type="InterPro" id="IPR043325">
    <property type="entry name" value="LTSS"/>
</dbReference>
<evidence type="ECO:0000313" key="13">
    <source>
        <dbReference type="Proteomes" id="UP001603857"/>
    </source>
</evidence>
<evidence type="ECO:0000256" key="4">
    <source>
        <dbReference type="ARBA" id="ARBA00022622"/>
    </source>
</evidence>
<name>A0ABD1MFW0_9FABA</name>
<accession>A0ABD1MFW0</accession>
<evidence type="ECO:0000256" key="5">
    <source>
        <dbReference type="ARBA" id="ARBA00022729"/>
    </source>
</evidence>
<dbReference type="Pfam" id="PF14368">
    <property type="entry name" value="LTP_2"/>
    <property type="match status" value="1"/>
</dbReference>
<sequence>MIVLAITMILINHAVGDSAQEKQKCAEQLTGIATCLPYLGGDAKAPTAACCSGLIQAIETNKKCICVILKDRNDPDLGLKINITISVGLPSLCKAPDNLSQCPALLHLDPKSPEAQVFNQIGQNSNGGSISPSPTSGTDEESSRNGTKQGTDATVTAKNGVSNGGKRLLQSLVAVAGVRYEVKAGFVDMENQMVAEMMNMTFQVNALPFAKDG</sequence>
<feature type="compositionally biased region" description="Polar residues" evidence="9">
    <location>
        <begin position="144"/>
        <end position="160"/>
    </location>
</feature>
<keyword evidence="4" id="KW-0472">Membrane</keyword>
<dbReference type="GO" id="GO:0098552">
    <property type="term" value="C:side of membrane"/>
    <property type="evidence" value="ECO:0007669"/>
    <property type="project" value="UniProtKB-KW"/>
</dbReference>
<feature type="compositionally biased region" description="Low complexity" evidence="9">
    <location>
        <begin position="120"/>
        <end position="137"/>
    </location>
</feature>
<keyword evidence="5 10" id="KW-0732">Signal</keyword>
<comment type="subcellular location">
    <subcellularLocation>
        <location evidence="1">Cell membrane</location>
        <topology evidence="1">Lipid-anchor</topology>
        <topology evidence="1">GPI-anchor</topology>
    </subcellularLocation>
</comment>
<dbReference type="SMART" id="SM00499">
    <property type="entry name" value="AAI"/>
    <property type="match status" value="1"/>
</dbReference>
<evidence type="ECO:0000256" key="3">
    <source>
        <dbReference type="ARBA" id="ARBA00022475"/>
    </source>
</evidence>
<dbReference type="GO" id="GO:0005886">
    <property type="term" value="C:plasma membrane"/>
    <property type="evidence" value="ECO:0007669"/>
    <property type="project" value="UniProtKB-SubCell"/>
</dbReference>
<keyword evidence="13" id="KW-1185">Reference proteome</keyword>
<proteinExistence type="inferred from homology"/>
<dbReference type="InterPro" id="IPR036312">
    <property type="entry name" value="Bifun_inhib/LTP/seed_sf"/>
</dbReference>
<comment type="caution">
    <text evidence="12">The sequence shown here is derived from an EMBL/GenBank/DDBJ whole genome shotgun (WGS) entry which is preliminary data.</text>
</comment>
<keyword evidence="8" id="KW-0449">Lipoprotein</keyword>
<dbReference type="InterPro" id="IPR016140">
    <property type="entry name" value="Bifunc_inhib/LTP/seed_store"/>
</dbReference>
<evidence type="ECO:0000256" key="7">
    <source>
        <dbReference type="ARBA" id="ARBA00023180"/>
    </source>
</evidence>
<evidence type="ECO:0000256" key="2">
    <source>
        <dbReference type="ARBA" id="ARBA00009748"/>
    </source>
</evidence>
<feature type="signal peptide" evidence="10">
    <location>
        <begin position="1"/>
        <end position="16"/>
    </location>
</feature>
<evidence type="ECO:0000259" key="11">
    <source>
        <dbReference type="SMART" id="SM00499"/>
    </source>
</evidence>
<dbReference type="Gene3D" id="1.10.110.10">
    <property type="entry name" value="Plant lipid-transfer and hydrophobic proteins"/>
    <property type="match status" value="1"/>
</dbReference>
<dbReference type="CDD" id="cd00010">
    <property type="entry name" value="AAI_LTSS"/>
    <property type="match status" value="1"/>
</dbReference>
<feature type="domain" description="Bifunctional inhibitor/plant lipid transfer protein/seed storage helical" evidence="11">
    <location>
        <begin position="25"/>
        <end position="102"/>
    </location>
</feature>
<evidence type="ECO:0000313" key="12">
    <source>
        <dbReference type="EMBL" id="KAL2334688.1"/>
    </source>
</evidence>
<keyword evidence="7" id="KW-0325">Glycoprotein</keyword>
<keyword evidence="6" id="KW-1015">Disulfide bond</keyword>
<dbReference type="AlphaFoldDB" id="A0ABD1MFW0"/>
<evidence type="ECO:0000256" key="8">
    <source>
        <dbReference type="ARBA" id="ARBA00023288"/>
    </source>
</evidence>
<dbReference type="PANTHER" id="PTHR33044">
    <property type="entry name" value="BIFUNCTIONAL INHIBITOR/LIPID-TRANSFER PROTEIN/SEED STORAGE 2S ALBUMIN SUPERFAMILY PROTEIN-RELATED"/>
    <property type="match status" value="1"/>
</dbReference>
<keyword evidence="4" id="KW-0336">GPI-anchor</keyword>
<organism evidence="12 13">
    <name type="scientific">Flemingia macrophylla</name>
    <dbReference type="NCBI Taxonomy" id="520843"/>
    <lineage>
        <taxon>Eukaryota</taxon>
        <taxon>Viridiplantae</taxon>
        <taxon>Streptophyta</taxon>
        <taxon>Embryophyta</taxon>
        <taxon>Tracheophyta</taxon>
        <taxon>Spermatophyta</taxon>
        <taxon>Magnoliopsida</taxon>
        <taxon>eudicotyledons</taxon>
        <taxon>Gunneridae</taxon>
        <taxon>Pentapetalae</taxon>
        <taxon>rosids</taxon>
        <taxon>fabids</taxon>
        <taxon>Fabales</taxon>
        <taxon>Fabaceae</taxon>
        <taxon>Papilionoideae</taxon>
        <taxon>50 kb inversion clade</taxon>
        <taxon>NPAAA clade</taxon>
        <taxon>indigoferoid/millettioid clade</taxon>
        <taxon>Phaseoleae</taxon>
        <taxon>Flemingia</taxon>
    </lineage>
</organism>
<comment type="similarity">
    <text evidence="2">Belongs to the plant LTP family.</text>
</comment>
<feature type="region of interest" description="Disordered" evidence="9">
    <location>
        <begin position="119"/>
        <end position="160"/>
    </location>
</feature>
<feature type="chain" id="PRO_5044836032" description="Bifunctional inhibitor/plant lipid transfer protein/seed storage helical domain-containing protein" evidence="10">
    <location>
        <begin position="17"/>
        <end position="213"/>
    </location>
</feature>
<dbReference type="SUPFAM" id="SSF47699">
    <property type="entry name" value="Bifunctional inhibitor/lipid-transfer protein/seed storage 2S albumin"/>
    <property type="match status" value="1"/>
</dbReference>